<evidence type="ECO:0000313" key="2">
    <source>
        <dbReference type="Proteomes" id="UP001500724"/>
    </source>
</evidence>
<protein>
    <submittedName>
        <fullName evidence="1">Uncharacterized protein</fullName>
    </submittedName>
</protein>
<dbReference type="Proteomes" id="UP001500724">
    <property type="component" value="Unassembled WGS sequence"/>
</dbReference>
<evidence type="ECO:0000313" key="1">
    <source>
        <dbReference type="EMBL" id="GAA0651933.1"/>
    </source>
</evidence>
<name>A0ABN1HIE2_9ACTN</name>
<accession>A0ABN1HIE2</accession>
<comment type="caution">
    <text evidence="1">The sequence shown here is derived from an EMBL/GenBank/DDBJ whole genome shotgun (WGS) entry which is preliminary data.</text>
</comment>
<keyword evidence="2" id="KW-1185">Reference proteome</keyword>
<sequence length="60" mass="6198">MPGDPQGLIRDWGRATSREESQALTRAYADGRADGVAGAVAGGADLMLTAFSAAPLRTCF</sequence>
<dbReference type="EMBL" id="BAAAGU010000032">
    <property type="protein sequence ID" value="GAA0651933.1"/>
    <property type="molecule type" value="Genomic_DNA"/>
</dbReference>
<proteinExistence type="predicted"/>
<organism evidence="1 2">
    <name type="scientific">Streptomyces thermocarboxydovorans</name>
    <dbReference type="NCBI Taxonomy" id="59298"/>
    <lineage>
        <taxon>Bacteria</taxon>
        <taxon>Bacillati</taxon>
        <taxon>Actinomycetota</taxon>
        <taxon>Actinomycetes</taxon>
        <taxon>Kitasatosporales</taxon>
        <taxon>Streptomycetaceae</taxon>
        <taxon>Streptomyces</taxon>
    </lineage>
</organism>
<reference evidence="1 2" key="1">
    <citation type="journal article" date="2019" name="Int. J. Syst. Evol. Microbiol.">
        <title>The Global Catalogue of Microorganisms (GCM) 10K type strain sequencing project: providing services to taxonomists for standard genome sequencing and annotation.</title>
        <authorList>
            <consortium name="The Broad Institute Genomics Platform"/>
            <consortium name="The Broad Institute Genome Sequencing Center for Infectious Disease"/>
            <person name="Wu L."/>
            <person name="Ma J."/>
        </authorList>
    </citation>
    <scope>NUCLEOTIDE SEQUENCE [LARGE SCALE GENOMIC DNA]</scope>
    <source>
        <strain evidence="1 2">JCM 10367</strain>
    </source>
</reference>
<gene>
    <name evidence="1" type="ORF">GCM10009535_32760</name>
</gene>